<comment type="caution">
    <text evidence="7">The sequence shown here is derived from an EMBL/GenBank/DDBJ whole genome shotgun (WGS) entry which is preliminary data.</text>
</comment>
<evidence type="ECO:0000256" key="2">
    <source>
        <dbReference type="ARBA" id="ARBA00022729"/>
    </source>
</evidence>
<keyword evidence="4" id="KW-0998">Cell outer membrane</keyword>
<evidence type="ECO:0000256" key="1">
    <source>
        <dbReference type="ARBA" id="ARBA00004442"/>
    </source>
</evidence>
<dbReference type="AlphaFoldDB" id="J9FQ81"/>
<feature type="domain" description="SusD-like N-terminal" evidence="6">
    <location>
        <begin position="37"/>
        <end position="220"/>
    </location>
</feature>
<evidence type="ECO:0000256" key="3">
    <source>
        <dbReference type="ARBA" id="ARBA00023136"/>
    </source>
</evidence>
<dbReference type="InterPro" id="IPR012944">
    <property type="entry name" value="SusD_RagB_dom"/>
</dbReference>
<name>J9FQ81_9ZZZZ</name>
<dbReference type="EMBL" id="AMCI01004950">
    <property type="protein sequence ID" value="EJW97086.1"/>
    <property type="molecule type" value="Genomic_DNA"/>
</dbReference>
<keyword evidence="3" id="KW-0472">Membrane</keyword>
<proteinExistence type="predicted"/>
<dbReference type="GO" id="GO:0009279">
    <property type="term" value="C:cell outer membrane"/>
    <property type="evidence" value="ECO:0007669"/>
    <property type="project" value="UniProtKB-SubCell"/>
</dbReference>
<keyword evidence="2" id="KW-0732">Signal</keyword>
<protein>
    <submittedName>
        <fullName evidence="7">SusD family protein</fullName>
    </submittedName>
</protein>
<evidence type="ECO:0000256" key="4">
    <source>
        <dbReference type="ARBA" id="ARBA00023237"/>
    </source>
</evidence>
<evidence type="ECO:0000259" key="5">
    <source>
        <dbReference type="Pfam" id="PF07980"/>
    </source>
</evidence>
<evidence type="ECO:0000313" key="7">
    <source>
        <dbReference type="EMBL" id="EJW97086.1"/>
    </source>
</evidence>
<dbReference type="SUPFAM" id="SSF48452">
    <property type="entry name" value="TPR-like"/>
    <property type="match status" value="1"/>
</dbReference>
<comment type="subcellular location">
    <subcellularLocation>
        <location evidence="1">Cell outer membrane</location>
    </subcellularLocation>
</comment>
<sequence length="490" mass="55189">MLCSALALSLTTSCELDQFPDGTIPSEKSWEKVSDAQKFYNGLLASLRSNSASADRFVTEAQADLFNAMKGTPSLLREHEWNFTTSQFSGDANWVGNFTLITEANNILNNIDKVPYHNAEDSTILANIKGAAYFARALAYSNMVPRYCVNYENKDQAEKALGLPLLTTVDVNAKPSRSNLEKTYQFILEDIKQAEKMVKEGDFTEPNQGAVTALKARVLLNKKDYAEAEKAATSLFSTFPLTEADAYADLWLLDQGSEIIFQPIMTVDERIAHGGVFINYDHSNEAWCPAYVPTQGLMNLYEADDVRTSTFFMEVDLTSRQDMATGMMFVKYQGNPELRKGGEDEYNFWANMFKVFRTSEMYLIAAEAALYKENPDEAAALNYLNTLRAKRNATALKTSGQQLILDMKQEWIREMVGEGFRLDCLKRWNQGIKRMKAQNFSASLLVNTPAQSYTELNVQPGSDLYYKIIWEVPARDSQANGNLEGNWPKE</sequence>
<dbReference type="InterPro" id="IPR033985">
    <property type="entry name" value="SusD-like_N"/>
</dbReference>
<gene>
    <name evidence="7" type="ORF">EVA_14807</name>
</gene>
<dbReference type="Pfam" id="PF07980">
    <property type="entry name" value="SusD_RagB"/>
    <property type="match status" value="1"/>
</dbReference>
<dbReference type="InterPro" id="IPR011990">
    <property type="entry name" value="TPR-like_helical_dom_sf"/>
</dbReference>
<reference evidence="7" key="1">
    <citation type="journal article" date="2012" name="PLoS ONE">
        <title>Gene sets for utilization of primary and secondary nutrition supplies in the distal gut of endangered iberian lynx.</title>
        <authorList>
            <person name="Alcaide M."/>
            <person name="Messina E."/>
            <person name="Richter M."/>
            <person name="Bargiela R."/>
            <person name="Peplies J."/>
            <person name="Huws S.A."/>
            <person name="Newbold C.J."/>
            <person name="Golyshin P.N."/>
            <person name="Simon M.A."/>
            <person name="Lopez G."/>
            <person name="Yakimov M.M."/>
            <person name="Ferrer M."/>
        </authorList>
    </citation>
    <scope>NUCLEOTIDE SEQUENCE</scope>
</reference>
<accession>J9FQ81</accession>
<organism evidence="7">
    <name type="scientific">gut metagenome</name>
    <dbReference type="NCBI Taxonomy" id="749906"/>
    <lineage>
        <taxon>unclassified sequences</taxon>
        <taxon>metagenomes</taxon>
        <taxon>organismal metagenomes</taxon>
    </lineage>
</organism>
<dbReference type="Pfam" id="PF14322">
    <property type="entry name" value="SusD-like_3"/>
    <property type="match status" value="1"/>
</dbReference>
<dbReference type="Gene3D" id="1.25.40.390">
    <property type="match status" value="1"/>
</dbReference>
<feature type="domain" description="RagB/SusD" evidence="5">
    <location>
        <begin position="350"/>
        <end position="485"/>
    </location>
</feature>
<evidence type="ECO:0000259" key="6">
    <source>
        <dbReference type="Pfam" id="PF14322"/>
    </source>
</evidence>